<reference evidence="6" key="1">
    <citation type="submission" date="2021-02" db="EMBL/GenBank/DDBJ databases">
        <authorList>
            <person name="Nowell W R."/>
        </authorList>
    </citation>
    <scope>NUCLEOTIDE SEQUENCE</scope>
</reference>
<dbReference type="PANTHER" id="PTHR16521:SF3">
    <property type="entry name" value="TYPE-1 ANGIOTENSIN II RECEPTOR-ASSOCIATED PROTEIN"/>
    <property type="match status" value="1"/>
</dbReference>
<feature type="transmembrane region" description="Helical" evidence="5">
    <location>
        <begin position="7"/>
        <end position="26"/>
    </location>
</feature>
<evidence type="ECO:0000256" key="4">
    <source>
        <dbReference type="ARBA" id="ARBA00023136"/>
    </source>
</evidence>
<evidence type="ECO:0000256" key="5">
    <source>
        <dbReference type="SAM" id="Phobius"/>
    </source>
</evidence>
<dbReference type="EMBL" id="CAJNOL010000118">
    <property type="protein sequence ID" value="CAF0861181.1"/>
    <property type="molecule type" value="Genomic_DNA"/>
</dbReference>
<gene>
    <name evidence="6" type="ORF">JXQ802_LOCUS7198</name>
</gene>
<dbReference type="AlphaFoldDB" id="A0A813X3K1"/>
<dbReference type="PANTHER" id="PTHR16521">
    <property type="entry name" value="TYPE-1 ANGIOTENSIN II RECEPTOR-ASSOCIATED PROTEIN"/>
    <property type="match status" value="1"/>
</dbReference>
<accession>A0A813X3K1</accession>
<dbReference type="Proteomes" id="UP000663870">
    <property type="component" value="Unassembled WGS sequence"/>
</dbReference>
<proteinExistence type="predicted"/>
<name>A0A813X3K1_9BILA</name>
<keyword evidence="4 5" id="KW-0472">Membrane</keyword>
<organism evidence="6 7">
    <name type="scientific">Rotaria sordida</name>
    <dbReference type="NCBI Taxonomy" id="392033"/>
    <lineage>
        <taxon>Eukaryota</taxon>
        <taxon>Metazoa</taxon>
        <taxon>Spiralia</taxon>
        <taxon>Gnathifera</taxon>
        <taxon>Rotifera</taxon>
        <taxon>Eurotatoria</taxon>
        <taxon>Bdelloidea</taxon>
        <taxon>Philodinida</taxon>
        <taxon>Philodinidae</taxon>
        <taxon>Rotaria</taxon>
    </lineage>
</organism>
<comment type="subcellular location">
    <subcellularLocation>
        <location evidence="1">Membrane</location>
        <topology evidence="1">Multi-pass membrane protein</topology>
    </subcellularLocation>
</comment>
<dbReference type="Pfam" id="PF06396">
    <property type="entry name" value="AGTRAP"/>
    <property type="match status" value="1"/>
</dbReference>
<feature type="transmembrane region" description="Helical" evidence="5">
    <location>
        <begin position="61"/>
        <end position="81"/>
    </location>
</feature>
<evidence type="ECO:0000313" key="6">
    <source>
        <dbReference type="EMBL" id="CAF0861181.1"/>
    </source>
</evidence>
<keyword evidence="3 5" id="KW-1133">Transmembrane helix</keyword>
<dbReference type="GO" id="GO:0005886">
    <property type="term" value="C:plasma membrane"/>
    <property type="evidence" value="ECO:0007669"/>
    <property type="project" value="TreeGrafter"/>
</dbReference>
<dbReference type="InterPro" id="IPR009436">
    <property type="entry name" value="AGTRAP"/>
</dbReference>
<feature type="transmembrane region" description="Helical" evidence="5">
    <location>
        <begin position="32"/>
        <end position="49"/>
    </location>
</feature>
<evidence type="ECO:0008006" key="8">
    <source>
        <dbReference type="Google" id="ProtNLM"/>
    </source>
</evidence>
<evidence type="ECO:0000256" key="2">
    <source>
        <dbReference type="ARBA" id="ARBA00022692"/>
    </source>
</evidence>
<sequence length="144" mass="16482">MPINRDTLLRIIICIHFIFVSMALMADWLPKSYLLNQLTILALGFWAIVHRESAIHIELLMLIEMFSIILDSICIGMYFQIGKNSYSSSKNIAYFDISAFFAIFHLILKPIILVLLNKVRQDRLSDSAFGIWTPTPGYTPIDGQ</sequence>
<evidence type="ECO:0000313" key="7">
    <source>
        <dbReference type="Proteomes" id="UP000663870"/>
    </source>
</evidence>
<evidence type="ECO:0000256" key="3">
    <source>
        <dbReference type="ARBA" id="ARBA00022989"/>
    </source>
</evidence>
<dbReference type="GO" id="GO:0038166">
    <property type="term" value="P:angiotensin-activated signaling pathway"/>
    <property type="evidence" value="ECO:0007669"/>
    <property type="project" value="InterPro"/>
</dbReference>
<keyword evidence="7" id="KW-1185">Reference proteome</keyword>
<comment type="caution">
    <text evidence="6">The sequence shown here is derived from an EMBL/GenBank/DDBJ whole genome shotgun (WGS) entry which is preliminary data.</text>
</comment>
<protein>
    <recommendedName>
        <fullName evidence="8">Type-1 angiotensin II receptor-associated protein</fullName>
    </recommendedName>
</protein>
<feature type="transmembrane region" description="Helical" evidence="5">
    <location>
        <begin position="93"/>
        <end position="116"/>
    </location>
</feature>
<evidence type="ECO:0000256" key="1">
    <source>
        <dbReference type="ARBA" id="ARBA00004141"/>
    </source>
</evidence>
<dbReference type="SMART" id="SM00805">
    <property type="entry name" value="AGTRAP"/>
    <property type="match status" value="1"/>
</dbReference>
<keyword evidence="2 5" id="KW-0812">Transmembrane</keyword>